<evidence type="ECO:0000259" key="5">
    <source>
        <dbReference type="PROSITE" id="PS50977"/>
    </source>
</evidence>
<evidence type="ECO:0000313" key="7">
    <source>
        <dbReference type="Proteomes" id="UP001379533"/>
    </source>
</evidence>
<dbReference type="SUPFAM" id="SSF48498">
    <property type="entry name" value="Tetracyclin repressor-like, C-terminal domain"/>
    <property type="match status" value="1"/>
</dbReference>
<dbReference type="PROSITE" id="PS50977">
    <property type="entry name" value="HTH_TETR_2"/>
    <property type="match status" value="1"/>
</dbReference>
<organism evidence="6 7">
    <name type="scientific">Pendulispora brunnea</name>
    <dbReference type="NCBI Taxonomy" id="2905690"/>
    <lineage>
        <taxon>Bacteria</taxon>
        <taxon>Pseudomonadati</taxon>
        <taxon>Myxococcota</taxon>
        <taxon>Myxococcia</taxon>
        <taxon>Myxococcales</taxon>
        <taxon>Sorangiineae</taxon>
        <taxon>Pendulisporaceae</taxon>
        <taxon>Pendulispora</taxon>
    </lineage>
</organism>
<reference evidence="6 7" key="1">
    <citation type="submission" date="2021-12" db="EMBL/GenBank/DDBJ databases">
        <title>Discovery of the Pendulisporaceae a myxobacterial family with distinct sporulation behavior and unique specialized metabolism.</title>
        <authorList>
            <person name="Garcia R."/>
            <person name="Popoff A."/>
            <person name="Bader C.D."/>
            <person name="Loehr J."/>
            <person name="Walesch S."/>
            <person name="Walt C."/>
            <person name="Boldt J."/>
            <person name="Bunk B."/>
            <person name="Haeckl F.J.F.P.J."/>
            <person name="Gunesch A.P."/>
            <person name="Birkelbach J."/>
            <person name="Nuebel U."/>
            <person name="Pietschmann T."/>
            <person name="Bach T."/>
            <person name="Mueller R."/>
        </authorList>
    </citation>
    <scope>NUCLEOTIDE SEQUENCE [LARGE SCALE GENOMIC DNA]</scope>
    <source>
        <strain evidence="6 7">MSr12523</strain>
    </source>
</reference>
<evidence type="ECO:0000256" key="3">
    <source>
        <dbReference type="ARBA" id="ARBA00023163"/>
    </source>
</evidence>
<feature type="domain" description="HTH tetR-type" evidence="5">
    <location>
        <begin position="10"/>
        <end position="70"/>
    </location>
</feature>
<accession>A0ABZ2K8C7</accession>
<keyword evidence="2 4" id="KW-0238">DNA-binding</keyword>
<sequence>MGRLRMNDPEGMRNRILDAAAEAFQARGYHATSMQDIMKAAEMSGGALYHHFPTKKDLALAVIRERVAASVEETWIAPVQRARRTTDGIAAVFASIIAELTERGTVRGCPLANLGLELSLADPELRAAVQTVYDTWRTALAEKFRADELAGDPHALATFVISAYSGAMSLAKAEQTPTPLQTCIEHLSRNLPPRTPRRGNG</sequence>
<dbReference type="SUPFAM" id="SSF46689">
    <property type="entry name" value="Homeodomain-like"/>
    <property type="match status" value="1"/>
</dbReference>
<dbReference type="InterPro" id="IPR009057">
    <property type="entry name" value="Homeodomain-like_sf"/>
</dbReference>
<protein>
    <submittedName>
        <fullName evidence="6">TetR/AcrR family transcriptional regulator</fullName>
    </submittedName>
</protein>
<evidence type="ECO:0000313" key="6">
    <source>
        <dbReference type="EMBL" id="WXA93365.1"/>
    </source>
</evidence>
<dbReference type="InterPro" id="IPR054156">
    <property type="entry name" value="YxaF_TetR_C"/>
</dbReference>
<evidence type="ECO:0000256" key="2">
    <source>
        <dbReference type="ARBA" id="ARBA00023125"/>
    </source>
</evidence>
<dbReference type="PANTHER" id="PTHR47506:SF3">
    <property type="entry name" value="HTH-TYPE TRANSCRIPTIONAL REGULATOR LMRA"/>
    <property type="match status" value="1"/>
</dbReference>
<gene>
    <name evidence="6" type="ORF">LZC95_43790</name>
</gene>
<dbReference type="EMBL" id="CP089982">
    <property type="protein sequence ID" value="WXA93365.1"/>
    <property type="molecule type" value="Genomic_DNA"/>
</dbReference>
<keyword evidence="7" id="KW-1185">Reference proteome</keyword>
<dbReference type="Proteomes" id="UP001379533">
    <property type="component" value="Chromosome"/>
</dbReference>
<evidence type="ECO:0000256" key="4">
    <source>
        <dbReference type="PROSITE-ProRule" id="PRU00335"/>
    </source>
</evidence>
<evidence type="ECO:0000256" key="1">
    <source>
        <dbReference type="ARBA" id="ARBA00023015"/>
    </source>
</evidence>
<keyword evidence="1" id="KW-0805">Transcription regulation</keyword>
<dbReference type="InterPro" id="IPR001647">
    <property type="entry name" value="HTH_TetR"/>
</dbReference>
<keyword evidence="3" id="KW-0804">Transcription</keyword>
<name>A0ABZ2K8C7_9BACT</name>
<dbReference type="RefSeq" id="WP_394843965.1">
    <property type="nucleotide sequence ID" value="NZ_CP089982.1"/>
</dbReference>
<dbReference type="Pfam" id="PF21993">
    <property type="entry name" value="TetR_C_13_2"/>
    <property type="match status" value="1"/>
</dbReference>
<dbReference type="Pfam" id="PF00440">
    <property type="entry name" value="TetR_N"/>
    <property type="match status" value="1"/>
</dbReference>
<dbReference type="PRINTS" id="PR00455">
    <property type="entry name" value="HTHTETR"/>
</dbReference>
<dbReference type="InterPro" id="IPR036271">
    <property type="entry name" value="Tet_transcr_reg_TetR-rel_C_sf"/>
</dbReference>
<proteinExistence type="predicted"/>
<dbReference type="PANTHER" id="PTHR47506">
    <property type="entry name" value="TRANSCRIPTIONAL REGULATORY PROTEIN"/>
    <property type="match status" value="1"/>
</dbReference>
<feature type="DNA-binding region" description="H-T-H motif" evidence="4">
    <location>
        <begin position="33"/>
        <end position="52"/>
    </location>
</feature>
<dbReference type="Gene3D" id="1.10.357.10">
    <property type="entry name" value="Tetracycline Repressor, domain 2"/>
    <property type="match status" value="1"/>
</dbReference>